<dbReference type="Proteomes" id="UP000018144">
    <property type="component" value="Unassembled WGS sequence"/>
</dbReference>
<proteinExistence type="predicted"/>
<dbReference type="EMBL" id="HF935349">
    <property type="protein sequence ID" value="CCX07341.1"/>
    <property type="molecule type" value="Genomic_DNA"/>
</dbReference>
<evidence type="ECO:0000313" key="2">
    <source>
        <dbReference type="Proteomes" id="UP000018144"/>
    </source>
</evidence>
<organism evidence="1 2">
    <name type="scientific">Pyronema omphalodes (strain CBS 100304)</name>
    <name type="common">Pyronema confluens</name>
    <dbReference type="NCBI Taxonomy" id="1076935"/>
    <lineage>
        <taxon>Eukaryota</taxon>
        <taxon>Fungi</taxon>
        <taxon>Dikarya</taxon>
        <taxon>Ascomycota</taxon>
        <taxon>Pezizomycotina</taxon>
        <taxon>Pezizomycetes</taxon>
        <taxon>Pezizales</taxon>
        <taxon>Pyronemataceae</taxon>
        <taxon>Pyronema</taxon>
    </lineage>
</organism>
<reference evidence="1 2" key="1">
    <citation type="journal article" date="2013" name="PLoS Genet.">
        <title>The genome and development-dependent transcriptomes of Pyronema confluens: a window into fungal evolution.</title>
        <authorList>
            <person name="Traeger S."/>
            <person name="Altegoer F."/>
            <person name="Freitag M."/>
            <person name="Gabaldon T."/>
            <person name="Kempken F."/>
            <person name="Kumar A."/>
            <person name="Marcet-Houben M."/>
            <person name="Poggeler S."/>
            <person name="Stajich J.E."/>
            <person name="Nowrousian M."/>
        </authorList>
    </citation>
    <scope>NUCLEOTIDE SEQUENCE [LARGE SCALE GENOMIC DNA]</scope>
    <source>
        <strain evidence="2">CBS 100304</strain>
        <tissue evidence="1">Vegetative mycelium</tissue>
    </source>
</reference>
<accession>U4KZ63</accession>
<keyword evidence="2" id="KW-1185">Reference proteome</keyword>
<sequence length="93" mass="10560">MGAVRNVRPCYTNTGSDINKAAGILTECVPAVRIIIERVVTEKRAHIEEQAEELWIWDCTTRVYCHEECLASEIAGIEEMQSTEGRTAYLRFI</sequence>
<gene>
    <name evidence="1" type="ORF">PCON_06930</name>
</gene>
<dbReference type="AlphaFoldDB" id="U4KZ63"/>
<name>U4KZ63_PYROM</name>
<protein>
    <submittedName>
        <fullName evidence="1">Uncharacterized protein</fullName>
    </submittedName>
</protein>
<evidence type="ECO:0000313" key="1">
    <source>
        <dbReference type="EMBL" id="CCX07341.1"/>
    </source>
</evidence>